<dbReference type="Pfam" id="PF00266">
    <property type="entry name" value="Aminotran_5"/>
    <property type="match status" value="1"/>
</dbReference>
<dbReference type="PANTHER" id="PTHR43092">
    <property type="entry name" value="L-CYSTEINE DESULFHYDRASE"/>
    <property type="match status" value="1"/>
</dbReference>
<dbReference type="InterPro" id="IPR057634">
    <property type="entry name" value="PAH_ZNF598/HEL2"/>
</dbReference>
<dbReference type="InterPro" id="IPR007461">
    <property type="entry name" value="Ysc84_actin-binding"/>
</dbReference>
<keyword evidence="1" id="KW-0663">Pyridoxal phosphate</keyword>
<evidence type="ECO:0000256" key="2">
    <source>
        <dbReference type="SAM" id="MobiDB-lite"/>
    </source>
</evidence>
<proteinExistence type="predicted"/>
<dbReference type="AlphaFoldDB" id="A0AAD9G4X7"/>
<dbReference type="InterPro" id="IPR015424">
    <property type="entry name" value="PyrdxlP-dep_Trfase"/>
</dbReference>
<evidence type="ECO:0000259" key="4">
    <source>
        <dbReference type="Pfam" id="PF04366"/>
    </source>
</evidence>
<feature type="domain" description="ZNF598/HEL2 PAH" evidence="5">
    <location>
        <begin position="780"/>
        <end position="846"/>
    </location>
</feature>
<feature type="domain" description="Ysc84 actin-binding" evidence="4">
    <location>
        <begin position="613"/>
        <end position="737"/>
    </location>
</feature>
<reference evidence="6" key="1">
    <citation type="submission" date="2023-08" db="EMBL/GenBank/DDBJ databases">
        <title>Reference Genome Resource for the Citrus Pathogen Phytophthora citrophthora.</title>
        <authorList>
            <person name="Moller H."/>
            <person name="Coetzee B."/>
            <person name="Rose L.J."/>
            <person name="Van Niekerk J.M."/>
        </authorList>
    </citation>
    <scope>NUCLEOTIDE SEQUENCE</scope>
    <source>
        <strain evidence="6">STE-U-9442</strain>
    </source>
</reference>
<feature type="region of interest" description="Disordered" evidence="2">
    <location>
        <begin position="47"/>
        <end position="104"/>
    </location>
</feature>
<dbReference type="SUPFAM" id="SSF53383">
    <property type="entry name" value="PLP-dependent transferases"/>
    <property type="match status" value="1"/>
</dbReference>
<dbReference type="Pfam" id="PF23202">
    <property type="entry name" value="PAH_ZNF598"/>
    <property type="match status" value="1"/>
</dbReference>
<dbReference type="PANTHER" id="PTHR43092:SF2">
    <property type="entry name" value="HERCYNYLCYSTEINE SULFOXIDE LYASE"/>
    <property type="match status" value="1"/>
</dbReference>
<accession>A0AAD9G4X7</accession>
<protein>
    <submittedName>
        <fullName evidence="6">SH3 domain-containing protein</fullName>
    </submittedName>
</protein>
<dbReference type="CDD" id="cd11526">
    <property type="entry name" value="SYLF_FYVE"/>
    <property type="match status" value="1"/>
</dbReference>
<dbReference type="EMBL" id="JASMQC010000033">
    <property type="protein sequence ID" value="KAK1931588.1"/>
    <property type="molecule type" value="Genomic_DNA"/>
</dbReference>
<dbReference type="Pfam" id="PF04366">
    <property type="entry name" value="Ysc84"/>
    <property type="match status" value="1"/>
</dbReference>
<dbReference type="InterPro" id="IPR015421">
    <property type="entry name" value="PyrdxlP-dep_Trfase_major"/>
</dbReference>
<feature type="compositionally biased region" description="Low complexity" evidence="2">
    <location>
        <begin position="47"/>
        <end position="97"/>
    </location>
</feature>
<comment type="caution">
    <text evidence="6">The sequence shown here is derived from an EMBL/GenBank/DDBJ whole genome shotgun (WGS) entry which is preliminary data.</text>
</comment>
<evidence type="ECO:0000313" key="7">
    <source>
        <dbReference type="Proteomes" id="UP001259832"/>
    </source>
</evidence>
<keyword evidence="7" id="KW-1185">Reference proteome</keyword>
<evidence type="ECO:0000256" key="1">
    <source>
        <dbReference type="ARBA" id="ARBA00022898"/>
    </source>
</evidence>
<evidence type="ECO:0000259" key="5">
    <source>
        <dbReference type="Pfam" id="PF23202"/>
    </source>
</evidence>
<dbReference type="Gene3D" id="3.90.1150.10">
    <property type="entry name" value="Aspartate Aminotransferase, domain 1"/>
    <property type="match status" value="1"/>
</dbReference>
<sequence length="871" mass="95989">MFYLKSPIQLARRLLSDQRRHKSKKFQVLTASRVCTFAALPTLSSSTSLNPMKTASTPVAPSAAPAPTHSTPTVATKPQAPANATQPDTQTQQQATPSSEEYSAQGMTTLWPDSRCYLRNIVLGRECRNVFNLEPNAIFLNHNAYGVSPKPVMQAQAHFVNKMEMNPDRFMRREAPVMLRQAATHLARFIHADAEDLVFVTNATTGMNAVLQSLDLQNDDEVLCLNLTYSAVLNTLRHLCYCTQEFVELKVVDVVLPIESYDVLVQQVVDAITPNTRLAVLDHIASTTGFVLPLEKLIPIFHARNIPVLVDGASAPGQLPLNLNELGADFYVGTAYKWLFGCKSCSFLHVSKTYQNTVRPVVTSLAYGQGFVEEFAIQGTRDEANFLTIVSALDFYESVGVSRVYAHNKSLMDWAGDYLATMWKTNVLLPAWQRAPFVCNVRIPVEWPTNSDGTPLSHDEALPLCDAIMDFLDDQYRIVVRVVPFQNQLYVRISAQMYNERKDYEQLVQIPHQEARISCLTTQVQQNPRMTEQITTMEGAIRAAEQTLEHLFNPSLDQDKRIPIDLIHEAKGLAFLTVVKAGFIWTGKVGTGVVISKLPDGRWSAPSAIGTAGMGFGAEMGAQMIEFMIILNSDIAVKSFMQKGQLSAGANLEFAAGPYGRAAGANANFSSSGVAPNYTYSHSKGLFGGVGLQGSGIMARSEINKKFYGRDISPTEILTGAVDQPAAASQLYDALQRVVSIPPSGGVQNLRQKLMSPFTDRMPAAAVGPDVQVVYDRVLRLIESISGAAGVDEFKTSCKDYGQNRCTDDQFVTYLNSKFTAEQTLELVPEVVKLLQDANKRKYIWDYYLKVKAEHGSQPRSTESAGSPSLF</sequence>
<feature type="domain" description="Aminotransferase class V" evidence="3">
    <location>
        <begin position="138"/>
        <end position="442"/>
    </location>
</feature>
<organism evidence="6 7">
    <name type="scientific">Phytophthora citrophthora</name>
    <dbReference type="NCBI Taxonomy" id="4793"/>
    <lineage>
        <taxon>Eukaryota</taxon>
        <taxon>Sar</taxon>
        <taxon>Stramenopiles</taxon>
        <taxon>Oomycota</taxon>
        <taxon>Peronosporomycetes</taxon>
        <taxon>Peronosporales</taxon>
        <taxon>Peronosporaceae</taxon>
        <taxon>Phytophthora</taxon>
    </lineage>
</organism>
<dbReference type="Gene3D" id="3.40.640.10">
    <property type="entry name" value="Type I PLP-dependent aspartate aminotransferase-like (Major domain)"/>
    <property type="match status" value="1"/>
</dbReference>
<name>A0AAD9G4X7_9STRA</name>
<dbReference type="InterPro" id="IPR000192">
    <property type="entry name" value="Aminotrans_V_dom"/>
</dbReference>
<dbReference type="InterPro" id="IPR015422">
    <property type="entry name" value="PyrdxlP-dep_Trfase_small"/>
</dbReference>
<evidence type="ECO:0000313" key="6">
    <source>
        <dbReference type="EMBL" id="KAK1931588.1"/>
    </source>
</evidence>
<gene>
    <name evidence="6" type="ORF">P3T76_012917</name>
</gene>
<dbReference type="Proteomes" id="UP001259832">
    <property type="component" value="Unassembled WGS sequence"/>
</dbReference>
<evidence type="ECO:0000259" key="3">
    <source>
        <dbReference type="Pfam" id="PF00266"/>
    </source>
</evidence>